<dbReference type="STRING" id="290315.Clim_0325"/>
<dbReference type="AlphaFoldDB" id="B3EFD5"/>
<accession>B3EFD5</accession>
<gene>
    <name evidence="2" type="ordered locus">Clim_0325</name>
</gene>
<dbReference type="InterPro" id="IPR013216">
    <property type="entry name" value="Methyltransf_11"/>
</dbReference>
<dbReference type="Pfam" id="PF08241">
    <property type="entry name" value="Methyltransf_11"/>
    <property type="match status" value="1"/>
</dbReference>
<reference evidence="2 3" key="1">
    <citation type="submission" date="2008-05" db="EMBL/GenBank/DDBJ databases">
        <title>Complete sequence of Chlorobium limicola DSM 245.</title>
        <authorList>
            <consortium name="US DOE Joint Genome Institute"/>
            <person name="Lucas S."/>
            <person name="Copeland A."/>
            <person name="Lapidus A."/>
            <person name="Glavina del Rio T."/>
            <person name="Dalin E."/>
            <person name="Tice H."/>
            <person name="Bruce D."/>
            <person name="Goodwin L."/>
            <person name="Pitluck S."/>
            <person name="Schmutz J."/>
            <person name="Larimer F."/>
            <person name="Land M."/>
            <person name="Hauser L."/>
            <person name="Kyrpides N."/>
            <person name="Ovchinnikova G."/>
            <person name="Zhao F."/>
            <person name="Li T."/>
            <person name="Liu Z."/>
            <person name="Overmann J."/>
            <person name="Bryant D.A."/>
            <person name="Richardson P."/>
        </authorList>
    </citation>
    <scope>NUCLEOTIDE SEQUENCE [LARGE SCALE GENOMIC DNA]</scope>
    <source>
        <strain evidence="3">DSM 245 / NBRC 103803 / 6330</strain>
    </source>
</reference>
<dbReference type="HOGENOM" id="CLU_1025628_0_0_10"/>
<organism evidence="2 3">
    <name type="scientific">Chlorobium limicola (strain DSM 245 / NBRC 103803 / 6330)</name>
    <dbReference type="NCBI Taxonomy" id="290315"/>
    <lineage>
        <taxon>Bacteria</taxon>
        <taxon>Pseudomonadati</taxon>
        <taxon>Chlorobiota</taxon>
        <taxon>Chlorobiia</taxon>
        <taxon>Chlorobiales</taxon>
        <taxon>Chlorobiaceae</taxon>
        <taxon>Chlorobium/Pelodictyon group</taxon>
        <taxon>Chlorobium</taxon>
    </lineage>
</organism>
<dbReference type="InterPro" id="IPR029063">
    <property type="entry name" value="SAM-dependent_MTases_sf"/>
</dbReference>
<dbReference type="PANTHER" id="PTHR42912">
    <property type="entry name" value="METHYLTRANSFERASE"/>
    <property type="match status" value="1"/>
</dbReference>
<name>B3EFD5_CHLL2</name>
<dbReference type="PANTHER" id="PTHR42912:SF93">
    <property type="entry name" value="N6-ADENOSINE-METHYLTRANSFERASE TMT1A"/>
    <property type="match status" value="1"/>
</dbReference>
<feature type="domain" description="Methyltransferase type 11" evidence="1">
    <location>
        <begin position="83"/>
        <end position="180"/>
    </location>
</feature>
<dbReference type="Proteomes" id="UP000008841">
    <property type="component" value="Chromosome"/>
</dbReference>
<keyword evidence="2" id="KW-0489">Methyltransferase</keyword>
<evidence type="ECO:0000259" key="1">
    <source>
        <dbReference type="Pfam" id="PF08241"/>
    </source>
</evidence>
<dbReference type="OrthoDB" id="3896938at2"/>
<dbReference type="InterPro" id="IPR050508">
    <property type="entry name" value="Methyltransf_Superfamily"/>
</dbReference>
<dbReference type="eggNOG" id="COG2226">
    <property type="taxonomic scope" value="Bacteria"/>
</dbReference>
<evidence type="ECO:0000313" key="2">
    <source>
        <dbReference type="EMBL" id="ACD89418.1"/>
    </source>
</evidence>
<dbReference type="EMBL" id="CP001097">
    <property type="protein sequence ID" value="ACD89418.1"/>
    <property type="molecule type" value="Genomic_DNA"/>
</dbReference>
<dbReference type="Gene3D" id="3.40.50.150">
    <property type="entry name" value="Vaccinia Virus protein VP39"/>
    <property type="match status" value="1"/>
</dbReference>
<sequence length="271" mass="30955">MSNLLLSLKKRSYLFSVKTKLRKEWNTPYSFEDEGFTVIPCRMCPKFDSDKNRCSVPFGSPLRKCVTASIEANLSVFSGIHALEIGCGNWSYAKQILEHTGSSWVGVDPLPAKKKIKSIRTTYGHAASLPFDNQSFDLVFGIQTLEHFVDRHEHIAEAASYEQCLGEIWRVLKPGGAIYFDVPIHHHGHEMFIMGDTERIKNLFHPGMWKNLSFQKWRYDYAPLAKYPPRPGETVRWPACVCSYPAPEMEKVRDHGFIWLLTIQAKKTGDG</sequence>
<dbReference type="CDD" id="cd02440">
    <property type="entry name" value="AdoMet_MTases"/>
    <property type="match status" value="1"/>
</dbReference>
<dbReference type="RefSeq" id="WP_012465299.1">
    <property type="nucleotide sequence ID" value="NC_010803.1"/>
</dbReference>
<dbReference type="KEGG" id="cli:Clim_0325"/>
<evidence type="ECO:0000313" key="3">
    <source>
        <dbReference type="Proteomes" id="UP000008841"/>
    </source>
</evidence>
<protein>
    <submittedName>
        <fullName evidence="2">Methyltransferase type 11</fullName>
    </submittedName>
</protein>
<dbReference type="GO" id="GO:0032259">
    <property type="term" value="P:methylation"/>
    <property type="evidence" value="ECO:0007669"/>
    <property type="project" value="UniProtKB-KW"/>
</dbReference>
<dbReference type="SUPFAM" id="SSF53335">
    <property type="entry name" value="S-adenosyl-L-methionine-dependent methyltransferases"/>
    <property type="match status" value="1"/>
</dbReference>
<dbReference type="GO" id="GO:0008757">
    <property type="term" value="F:S-adenosylmethionine-dependent methyltransferase activity"/>
    <property type="evidence" value="ECO:0007669"/>
    <property type="project" value="InterPro"/>
</dbReference>
<proteinExistence type="predicted"/>
<keyword evidence="2" id="KW-0808">Transferase</keyword>